<dbReference type="RefSeq" id="WP_211846983.1">
    <property type="nucleotide sequence ID" value="NZ_JAAEDL010000011.1"/>
</dbReference>
<keyword evidence="3" id="KW-0547">Nucleotide-binding</keyword>
<comment type="subcellular location">
    <subcellularLocation>
        <location evidence="6">Cytoplasm</location>
    </subcellularLocation>
</comment>
<dbReference type="Gene3D" id="3.40.50.620">
    <property type="entry name" value="HUPs"/>
    <property type="match status" value="1"/>
</dbReference>
<dbReference type="EC" id="6.3.4.19" evidence="6"/>
<keyword evidence="2 6" id="KW-0819">tRNA processing</keyword>
<dbReference type="InterPro" id="IPR011063">
    <property type="entry name" value="TilS/TtcA_N"/>
</dbReference>
<dbReference type="InterPro" id="IPR012795">
    <property type="entry name" value="tRNA_Ile_lys_synt_N"/>
</dbReference>
<feature type="domain" description="tRNA(Ile)-lysidine/2-thiocytidine synthase N-terminal" evidence="8">
    <location>
        <begin position="13"/>
        <end position="190"/>
    </location>
</feature>
<sequence length="436" mass="44094">MAPLGPFGPAPRIAAGVSGGPHSLALALLAAEWARARGGDLLALVADHGLRPGSGAEADGVAALLAKRGIMVRVLRLGLAAGPAMQARARAARMAALAGAAEGAGRPWLLLGHHRADQAETLLFRALRGSGPTGLAAMAAARDAGAVLVLRPLLGVAPAELEAVLADAGIAPVRDPSNRDDRFTRIRLRRTLADPDGTGPGVAALAAAAAAFGARRARAAAEIARRLARAAEIRPEGFARVDLAALGDDAPGRAALAGLLAVIGGAGFAPAPAAVAALVGRGGGTLAGAWLRPAARGRWLVARDPGLVGPAVEAVHGAVWDRRFRLVGEGRAGWQLGPLGEAAAGLRTEASLPAAVLRALPAIRDSHGALAAVPALDYPSCNACASFPLLFTRAAGGRRAGSEFSGRPFKPGQPDLMCSAERRRAHPTGTETDNRT</sequence>
<dbReference type="Pfam" id="PF01171">
    <property type="entry name" value="ATP_bind_3"/>
    <property type="match status" value="1"/>
</dbReference>
<keyword evidence="1 6" id="KW-0436">Ligase</keyword>
<keyword evidence="4" id="KW-0067">ATP-binding</keyword>
<dbReference type="AlphaFoldDB" id="A0A9X9XCM2"/>
<feature type="region of interest" description="Disordered" evidence="7">
    <location>
        <begin position="401"/>
        <end position="436"/>
    </location>
</feature>
<comment type="function">
    <text evidence="6">Ligates lysine onto the cytidine present at position 34 of the AUA codon-specific tRNA(Ile) that contains the anticodon CAU, in an ATP-dependent manner. Cytidine is converted to lysidine, thus changing the amino acid specificity of the tRNA from methionine to isoleucine.</text>
</comment>
<reference evidence="9" key="2">
    <citation type="journal article" date="2021" name="Syst. Appl. Microbiol.">
        <title>Roseomonas hellenica sp. nov., isolated from roots of wild-growing Alkanna tinctoria.</title>
        <authorList>
            <person name="Rat A."/>
            <person name="Naranjo H.D."/>
            <person name="Lebbe L."/>
            <person name="Cnockaert M."/>
            <person name="Krigas N."/>
            <person name="Grigoriadou K."/>
            <person name="Maloupa E."/>
            <person name="Willems A."/>
        </authorList>
    </citation>
    <scope>NUCLEOTIDE SEQUENCE</scope>
    <source>
        <strain evidence="9">LMG 31228</strain>
    </source>
</reference>
<evidence type="ECO:0000256" key="4">
    <source>
        <dbReference type="ARBA" id="ARBA00022840"/>
    </source>
</evidence>
<keyword evidence="10" id="KW-1185">Reference proteome</keyword>
<dbReference type="InterPro" id="IPR014729">
    <property type="entry name" value="Rossmann-like_a/b/a_fold"/>
</dbReference>
<dbReference type="HAMAP" id="MF_01161">
    <property type="entry name" value="tRNA_Ile_lys_synt"/>
    <property type="match status" value="1"/>
</dbReference>
<dbReference type="GO" id="GO:0032267">
    <property type="term" value="F:tRNA(Ile)-lysidine synthase activity"/>
    <property type="evidence" value="ECO:0007669"/>
    <property type="project" value="UniProtKB-EC"/>
</dbReference>
<keyword evidence="6" id="KW-0963">Cytoplasm</keyword>
<dbReference type="EMBL" id="JAAEDL010000011">
    <property type="protein sequence ID" value="MBR0681458.1"/>
    <property type="molecule type" value="Genomic_DNA"/>
</dbReference>
<evidence type="ECO:0000256" key="1">
    <source>
        <dbReference type="ARBA" id="ARBA00022598"/>
    </source>
</evidence>
<evidence type="ECO:0000256" key="5">
    <source>
        <dbReference type="ARBA" id="ARBA00048539"/>
    </source>
</evidence>
<protein>
    <recommendedName>
        <fullName evidence="6">tRNA(Ile)-lysidine synthase</fullName>
        <ecNumber evidence="6">6.3.4.19</ecNumber>
    </recommendedName>
    <alternativeName>
        <fullName evidence="6">tRNA(Ile)-2-lysyl-cytidine synthase</fullName>
    </alternativeName>
    <alternativeName>
        <fullName evidence="6">tRNA(Ile)-lysidine synthetase</fullName>
    </alternativeName>
</protein>
<dbReference type="CDD" id="cd01992">
    <property type="entry name" value="TilS_N"/>
    <property type="match status" value="1"/>
</dbReference>
<proteinExistence type="inferred from homology"/>
<comment type="caution">
    <text evidence="6">Lacks conserved residue(s) required for the propagation of feature annotation.</text>
</comment>
<dbReference type="SUPFAM" id="SSF52402">
    <property type="entry name" value="Adenine nucleotide alpha hydrolases-like"/>
    <property type="match status" value="1"/>
</dbReference>
<comment type="similarity">
    <text evidence="6">Belongs to the tRNA(Ile)-lysidine synthase family.</text>
</comment>
<dbReference type="GO" id="GO:0006400">
    <property type="term" value="P:tRNA modification"/>
    <property type="evidence" value="ECO:0007669"/>
    <property type="project" value="UniProtKB-UniRule"/>
</dbReference>
<evidence type="ECO:0000256" key="3">
    <source>
        <dbReference type="ARBA" id="ARBA00022741"/>
    </source>
</evidence>
<name>A0A9X9XCM2_9PROT</name>
<evidence type="ECO:0000256" key="6">
    <source>
        <dbReference type="HAMAP-Rule" id="MF_01161"/>
    </source>
</evidence>
<dbReference type="PANTHER" id="PTHR43033">
    <property type="entry name" value="TRNA(ILE)-LYSIDINE SYNTHASE-RELATED"/>
    <property type="match status" value="1"/>
</dbReference>
<evidence type="ECO:0000313" key="9">
    <source>
        <dbReference type="EMBL" id="MBR0681458.1"/>
    </source>
</evidence>
<evidence type="ECO:0000313" key="10">
    <source>
        <dbReference type="Proteomes" id="UP001138709"/>
    </source>
</evidence>
<dbReference type="NCBIfam" id="TIGR02432">
    <property type="entry name" value="lysidine_TilS_N"/>
    <property type="match status" value="1"/>
</dbReference>
<dbReference type="PANTHER" id="PTHR43033:SF5">
    <property type="entry name" value="TRNA(ILE)-LYSIDINE SYNTHETASE"/>
    <property type="match status" value="1"/>
</dbReference>
<comment type="caution">
    <text evidence="9">The sequence shown here is derived from an EMBL/GenBank/DDBJ whole genome shotgun (WGS) entry which is preliminary data.</text>
</comment>
<dbReference type="InterPro" id="IPR012094">
    <property type="entry name" value="tRNA_Ile_lys_synt"/>
</dbReference>
<evidence type="ECO:0000256" key="7">
    <source>
        <dbReference type="SAM" id="MobiDB-lite"/>
    </source>
</evidence>
<dbReference type="GO" id="GO:0005524">
    <property type="term" value="F:ATP binding"/>
    <property type="evidence" value="ECO:0007669"/>
    <property type="project" value="UniProtKB-KW"/>
</dbReference>
<organism evidence="9 10">
    <name type="scientific">Neoroseomonas eburnea</name>
    <dbReference type="NCBI Taxonomy" id="1346889"/>
    <lineage>
        <taxon>Bacteria</taxon>
        <taxon>Pseudomonadati</taxon>
        <taxon>Pseudomonadota</taxon>
        <taxon>Alphaproteobacteria</taxon>
        <taxon>Acetobacterales</taxon>
        <taxon>Acetobacteraceae</taxon>
        <taxon>Neoroseomonas</taxon>
    </lineage>
</organism>
<dbReference type="GO" id="GO:0005737">
    <property type="term" value="C:cytoplasm"/>
    <property type="evidence" value="ECO:0007669"/>
    <property type="project" value="UniProtKB-SubCell"/>
</dbReference>
<dbReference type="Proteomes" id="UP001138709">
    <property type="component" value="Unassembled WGS sequence"/>
</dbReference>
<accession>A0A9X9XCM2</accession>
<evidence type="ECO:0000256" key="2">
    <source>
        <dbReference type="ARBA" id="ARBA00022694"/>
    </source>
</evidence>
<evidence type="ECO:0000259" key="8">
    <source>
        <dbReference type="Pfam" id="PF01171"/>
    </source>
</evidence>
<gene>
    <name evidence="6 9" type="primary">tilS</name>
    <name evidence="9" type="ORF">GXW74_13260</name>
</gene>
<comment type="catalytic activity">
    <reaction evidence="5 6">
        <text>cytidine(34) in tRNA(Ile2) + L-lysine + ATP = lysidine(34) in tRNA(Ile2) + AMP + diphosphate + H(+)</text>
        <dbReference type="Rhea" id="RHEA:43744"/>
        <dbReference type="Rhea" id="RHEA-COMP:10625"/>
        <dbReference type="Rhea" id="RHEA-COMP:10670"/>
        <dbReference type="ChEBI" id="CHEBI:15378"/>
        <dbReference type="ChEBI" id="CHEBI:30616"/>
        <dbReference type="ChEBI" id="CHEBI:32551"/>
        <dbReference type="ChEBI" id="CHEBI:33019"/>
        <dbReference type="ChEBI" id="CHEBI:82748"/>
        <dbReference type="ChEBI" id="CHEBI:83665"/>
        <dbReference type="ChEBI" id="CHEBI:456215"/>
        <dbReference type="EC" id="6.3.4.19"/>
    </reaction>
</comment>
<reference evidence="9" key="1">
    <citation type="submission" date="2020-01" db="EMBL/GenBank/DDBJ databases">
        <authorList>
            <person name="Rat A."/>
        </authorList>
    </citation>
    <scope>NUCLEOTIDE SEQUENCE</scope>
    <source>
        <strain evidence="9">LMG 31228</strain>
    </source>
</reference>